<dbReference type="EMBL" id="HBUF01307103">
    <property type="protein sequence ID" value="CAG6692415.1"/>
    <property type="molecule type" value="Transcribed_RNA"/>
</dbReference>
<feature type="compositionally biased region" description="Basic and acidic residues" evidence="8">
    <location>
        <begin position="204"/>
        <end position="228"/>
    </location>
</feature>
<dbReference type="GO" id="GO:0006900">
    <property type="term" value="P:vesicle budding from membrane"/>
    <property type="evidence" value="ECO:0007669"/>
    <property type="project" value="TreeGrafter"/>
</dbReference>
<sequence>MGVFFSKAKRSRVSEHDKAVLQVKQQRDKLKQYQQKVEKQLETERQLAKKLLNEGKRDRAKLLLRKKKLGEQLLSKADAQLENLETIINDLEFAQAEKEVIKGLQLGNEALKQVNTLYSIEDVERIMDETRESIEKQREIDEMLQGVLTNEDEADVEVEFEKMMADSRVAEPEPKVPIAEPEEFVSLPEVPSEEPSSPEEASEEAEKTKPSPDKEKVKSKEKVAVLAE</sequence>
<comment type="subcellular location">
    <subcellularLocation>
        <location evidence="1">Endosome membrane</location>
    </subcellularLocation>
</comment>
<evidence type="ECO:0000256" key="8">
    <source>
        <dbReference type="SAM" id="MobiDB-lite"/>
    </source>
</evidence>
<evidence type="ECO:0000256" key="1">
    <source>
        <dbReference type="ARBA" id="ARBA00004608"/>
    </source>
</evidence>
<dbReference type="EMBL" id="HBUF01618063">
    <property type="protein sequence ID" value="CAG6780353.1"/>
    <property type="molecule type" value="Transcribed_RNA"/>
</dbReference>
<accession>A0A8D8XZY4</accession>
<dbReference type="EMBL" id="HBUF01351269">
    <property type="protein sequence ID" value="CAG6713990.1"/>
    <property type="molecule type" value="Transcribed_RNA"/>
</dbReference>
<dbReference type="EMBL" id="HBUF01618062">
    <property type="protein sequence ID" value="CAG6780352.1"/>
    <property type="molecule type" value="Transcribed_RNA"/>
</dbReference>
<feature type="coiled-coil region" evidence="7">
    <location>
        <begin position="16"/>
        <end position="140"/>
    </location>
</feature>
<keyword evidence="6" id="KW-0472">Membrane</keyword>
<dbReference type="GO" id="GO:0015031">
    <property type="term" value="P:protein transport"/>
    <property type="evidence" value="ECO:0007669"/>
    <property type="project" value="UniProtKB-KW"/>
</dbReference>
<dbReference type="Pfam" id="PF03357">
    <property type="entry name" value="Snf7"/>
    <property type="match status" value="1"/>
</dbReference>
<evidence type="ECO:0000313" key="9">
    <source>
        <dbReference type="EMBL" id="CAG6713988.1"/>
    </source>
</evidence>
<keyword evidence="7" id="KW-0175">Coiled coil</keyword>
<keyword evidence="5" id="KW-0653">Protein transport</keyword>
<keyword evidence="4" id="KW-0967">Endosome</keyword>
<dbReference type="GO" id="GO:0005771">
    <property type="term" value="C:multivesicular body"/>
    <property type="evidence" value="ECO:0007669"/>
    <property type="project" value="TreeGrafter"/>
</dbReference>
<feature type="region of interest" description="Disordered" evidence="8">
    <location>
        <begin position="164"/>
        <end position="228"/>
    </location>
</feature>
<name>A0A8D8XZY4_9HEMI</name>
<reference evidence="9" key="1">
    <citation type="submission" date="2021-05" db="EMBL/GenBank/DDBJ databases">
        <authorList>
            <person name="Alioto T."/>
            <person name="Alioto T."/>
            <person name="Gomez Garrido J."/>
        </authorList>
    </citation>
    <scope>NUCLEOTIDE SEQUENCE</scope>
</reference>
<dbReference type="EMBL" id="HBUF01307104">
    <property type="protein sequence ID" value="CAG6692416.1"/>
    <property type="molecule type" value="Transcribed_RNA"/>
</dbReference>
<dbReference type="PANTHER" id="PTHR22761">
    <property type="entry name" value="CHARGED MULTIVESICULAR BODY PROTEIN"/>
    <property type="match status" value="1"/>
</dbReference>
<dbReference type="EMBL" id="HBUF01351268">
    <property type="protein sequence ID" value="CAG6713989.1"/>
    <property type="molecule type" value="Transcribed_RNA"/>
</dbReference>
<feature type="compositionally biased region" description="Low complexity" evidence="8">
    <location>
        <begin position="184"/>
        <end position="195"/>
    </location>
</feature>
<dbReference type="EMBL" id="HBUF01094946">
    <property type="protein sequence ID" value="CAG6636596.1"/>
    <property type="molecule type" value="Transcribed_RNA"/>
</dbReference>
<dbReference type="EMBL" id="HBUF01618061">
    <property type="protein sequence ID" value="CAG6780351.1"/>
    <property type="molecule type" value="Transcribed_RNA"/>
</dbReference>
<dbReference type="EMBL" id="HBUF01351270">
    <property type="protein sequence ID" value="CAG6713991.1"/>
    <property type="molecule type" value="Transcribed_RNA"/>
</dbReference>
<evidence type="ECO:0000256" key="3">
    <source>
        <dbReference type="ARBA" id="ARBA00022448"/>
    </source>
</evidence>
<dbReference type="Gene3D" id="6.10.140.1230">
    <property type="match status" value="1"/>
</dbReference>
<dbReference type="PANTHER" id="PTHR22761:SF5">
    <property type="entry name" value="CHARGED MULTIVESICULAR BODY PROTEIN 6"/>
    <property type="match status" value="1"/>
</dbReference>
<proteinExistence type="inferred from homology"/>
<evidence type="ECO:0000256" key="5">
    <source>
        <dbReference type="ARBA" id="ARBA00022927"/>
    </source>
</evidence>
<dbReference type="EMBL" id="HBUF01094947">
    <property type="protein sequence ID" value="CAG6636597.1"/>
    <property type="molecule type" value="Transcribed_RNA"/>
</dbReference>
<comment type="similarity">
    <text evidence="2">Belongs to the SNF7 family.</text>
</comment>
<dbReference type="EMBL" id="HBUF01351267">
    <property type="protein sequence ID" value="CAG6713988.1"/>
    <property type="molecule type" value="Transcribed_RNA"/>
</dbReference>
<dbReference type="InterPro" id="IPR005024">
    <property type="entry name" value="Snf7_fam"/>
</dbReference>
<protein>
    <submittedName>
        <fullName evidence="9">Charged multivesicular body protein 6</fullName>
    </submittedName>
</protein>
<dbReference type="EMBL" id="HBUF01094948">
    <property type="protein sequence ID" value="CAG6636598.1"/>
    <property type="molecule type" value="Transcribed_RNA"/>
</dbReference>
<dbReference type="GO" id="GO:0032511">
    <property type="term" value="P:late endosome to vacuole transport via multivesicular body sorting pathway"/>
    <property type="evidence" value="ECO:0007669"/>
    <property type="project" value="TreeGrafter"/>
</dbReference>
<evidence type="ECO:0000256" key="7">
    <source>
        <dbReference type="SAM" id="Coils"/>
    </source>
</evidence>
<dbReference type="GO" id="GO:0000815">
    <property type="term" value="C:ESCRT III complex"/>
    <property type="evidence" value="ECO:0007669"/>
    <property type="project" value="TreeGrafter"/>
</dbReference>
<evidence type="ECO:0000256" key="6">
    <source>
        <dbReference type="ARBA" id="ARBA00023136"/>
    </source>
</evidence>
<feature type="compositionally biased region" description="Basic and acidic residues" evidence="8">
    <location>
        <begin position="164"/>
        <end position="174"/>
    </location>
</feature>
<organism evidence="9">
    <name type="scientific">Cacopsylla melanoneura</name>
    <dbReference type="NCBI Taxonomy" id="428564"/>
    <lineage>
        <taxon>Eukaryota</taxon>
        <taxon>Metazoa</taxon>
        <taxon>Ecdysozoa</taxon>
        <taxon>Arthropoda</taxon>
        <taxon>Hexapoda</taxon>
        <taxon>Insecta</taxon>
        <taxon>Pterygota</taxon>
        <taxon>Neoptera</taxon>
        <taxon>Paraneoptera</taxon>
        <taxon>Hemiptera</taxon>
        <taxon>Sternorrhyncha</taxon>
        <taxon>Psylloidea</taxon>
        <taxon>Psyllidae</taxon>
        <taxon>Psyllinae</taxon>
        <taxon>Cacopsylla</taxon>
    </lineage>
</organism>
<keyword evidence="3" id="KW-0813">Transport</keyword>
<evidence type="ECO:0000256" key="4">
    <source>
        <dbReference type="ARBA" id="ARBA00022753"/>
    </source>
</evidence>
<evidence type="ECO:0000256" key="2">
    <source>
        <dbReference type="ARBA" id="ARBA00006190"/>
    </source>
</evidence>
<dbReference type="AlphaFoldDB" id="A0A8D8XZY4"/>